<keyword evidence="11" id="KW-0067">ATP-binding</keyword>
<evidence type="ECO:0000313" key="24">
    <source>
        <dbReference type="Proteomes" id="UP000214760"/>
    </source>
</evidence>
<dbReference type="CDD" id="cd17546">
    <property type="entry name" value="REC_hyHK_CKI1_RcsC-like"/>
    <property type="match status" value="1"/>
</dbReference>
<protein>
    <recommendedName>
        <fullName evidence="16">Circadian input-output histidine kinase CikA</fullName>
        <ecNumber evidence="4">2.7.13.3</ecNumber>
    </recommendedName>
    <alternativeName>
        <fullName evidence="5">Stage 0 sporulation protein A homolog</fullName>
    </alternativeName>
</protein>
<evidence type="ECO:0000256" key="8">
    <source>
        <dbReference type="ARBA" id="ARBA00022692"/>
    </source>
</evidence>
<dbReference type="Gene3D" id="1.20.120.160">
    <property type="entry name" value="HPT domain"/>
    <property type="match status" value="1"/>
</dbReference>
<dbReference type="Gene3D" id="3.30.565.10">
    <property type="entry name" value="Histidine kinase-like ATPase, C-terminal domain"/>
    <property type="match status" value="1"/>
</dbReference>
<dbReference type="PANTHER" id="PTHR45339">
    <property type="entry name" value="HYBRID SIGNAL TRANSDUCTION HISTIDINE KINASE J"/>
    <property type="match status" value="1"/>
</dbReference>
<evidence type="ECO:0000256" key="1">
    <source>
        <dbReference type="ARBA" id="ARBA00000085"/>
    </source>
</evidence>
<evidence type="ECO:0000256" key="19">
    <source>
        <dbReference type="SAM" id="MobiDB-lite"/>
    </source>
</evidence>
<keyword evidence="6" id="KW-1003">Cell membrane</keyword>
<evidence type="ECO:0000256" key="15">
    <source>
        <dbReference type="ARBA" id="ARBA00024867"/>
    </source>
</evidence>
<dbReference type="InterPro" id="IPR011006">
    <property type="entry name" value="CheY-like_superfamily"/>
</dbReference>
<dbReference type="InterPro" id="IPR003594">
    <property type="entry name" value="HATPase_dom"/>
</dbReference>
<sequence length="1090" mass="123582">MEQRTYVVHDERDTYELLNNVDLEAKYLQANASVAIIYTNRVPRELITQVMRVLNRAYPKMIITGASQFGLLNFDSKFEAKVSFLFFDAADLASHIYELHESTLDECIFQLRNILSQTKNLKGVQLFVNGDTLEISRFIREISDGFEDVAFFGTKANVFLDDMMKGEQPYIISNHKLISDGILAVTYSGENLNIMMDYRLGWTQLGRGMVATVDKDRPRQIGDTCLLSVDGKPAVELYERYLGVKNTPDFLLNINEFPLVLERGDTTIVRVPFYNGPEGELYFFGDIYDGEILRLGYGSSSALLHEADRGSKAVDEFCPEALLLYRCASRAGLLGVRESEEIKCYLRANIRLMSGTSSGEIYAWHGVCGVFSGAVVAVAMREGDRKDHDSEAMFQMLSFKEAEAGLTLADRLTNYLTTTTSELNEMARHAQAASEAKTAFLSNMSHEIRTPINAILGMDELILREENLPPKVREYANNIQEAGNTLLSLVNDVLDFSKIEAGKMEIIEEEYDFRTLMDDLDGLIRHRIESKGLKFYSQIDPRIPQNLIGDVMRTKQVLINLLTNSQKYTSVGTVLLRCAMKGGNGKELALNEAIENPTDLTLHFAVIDSGMGVKREDQAKLFESFERLDLKKNRRIQGTGLGLSIVKRILEKMNSRLEVKSVYGVGSIFYFDLPVRGYGKPIGSYAMNVNKKRKERHYQESFHATDASILVVDDAMMNLMVISDLLKKTGLHIDTASGGEECLLWMKRKTYDLVLLDYRMPDMDGIETLQHIRKMEPEYCRSVPVICLTANAIEGAREQYLEAGFNDYVPKPVKPDRLEEVVLQWLPKEKVEVVQRDITDSLNERTRELIDSENQKMFPPVPTWTFRVDEIDVMSGIRFCGSPEGFFTSLEILLKELERLREKFELMIYHREADDFSMQMHKLKSTASLAGADHLSRLAALLEAYHDTGDLKSMWEQAPAVLEMIDALQKDSYDAKVEMGFIQPENVPDPLIREEQADPGNTPEEEGAAQAEAEAELREITAALKTAIEIYDYDTALKNGELLAEIVRNPELKELSKRFMDALDEFDWEQMGRLIRAMEEVYNSLERAGD</sequence>
<dbReference type="InterPro" id="IPR001789">
    <property type="entry name" value="Sig_transdc_resp-reg_receiver"/>
</dbReference>
<dbReference type="Pfam" id="PF01627">
    <property type="entry name" value="Hpt"/>
    <property type="match status" value="1"/>
</dbReference>
<evidence type="ECO:0000256" key="17">
    <source>
        <dbReference type="PROSITE-ProRule" id="PRU00110"/>
    </source>
</evidence>
<dbReference type="PROSITE" id="PS50110">
    <property type="entry name" value="RESPONSE_REGULATORY"/>
    <property type="match status" value="1"/>
</dbReference>
<dbReference type="Pfam" id="PF10442">
    <property type="entry name" value="FIST_C"/>
    <property type="match status" value="1"/>
</dbReference>
<dbReference type="CDD" id="cd00082">
    <property type="entry name" value="HisKA"/>
    <property type="match status" value="1"/>
</dbReference>
<feature type="modified residue" description="Phosphohistidine" evidence="17">
    <location>
        <position position="921"/>
    </location>
</feature>
<dbReference type="FunFam" id="3.30.565.10:FF:000010">
    <property type="entry name" value="Sensor histidine kinase RcsC"/>
    <property type="match status" value="1"/>
</dbReference>
<keyword evidence="8" id="KW-0812">Transmembrane</keyword>
<dbReference type="InterPro" id="IPR004358">
    <property type="entry name" value="Sig_transdc_His_kin-like_C"/>
</dbReference>
<feature type="domain" description="Response regulatory" evidence="21">
    <location>
        <begin position="708"/>
        <end position="826"/>
    </location>
</feature>
<evidence type="ECO:0000256" key="2">
    <source>
        <dbReference type="ARBA" id="ARBA00004651"/>
    </source>
</evidence>
<feature type="domain" description="HPt" evidence="22">
    <location>
        <begin position="882"/>
        <end position="982"/>
    </location>
</feature>
<dbReference type="SUPFAM" id="SSF47226">
    <property type="entry name" value="Histidine-containing phosphotransfer domain, HPT domain"/>
    <property type="match status" value="1"/>
</dbReference>
<accession>A0A1I6J8K7</accession>
<feature type="modified residue" description="4-aspartylphosphate" evidence="18">
    <location>
        <position position="757"/>
    </location>
</feature>
<keyword evidence="10 23" id="KW-0418">Kinase</keyword>
<dbReference type="RefSeq" id="WP_051684633.1">
    <property type="nucleotide sequence ID" value="NZ_FOZC01000006.1"/>
</dbReference>
<comment type="similarity">
    <text evidence="3">In the N-terminal section; belongs to the phytochrome family.</text>
</comment>
<keyword evidence="7 18" id="KW-0597">Phosphoprotein</keyword>
<evidence type="ECO:0000259" key="21">
    <source>
        <dbReference type="PROSITE" id="PS50110"/>
    </source>
</evidence>
<evidence type="ECO:0000256" key="4">
    <source>
        <dbReference type="ARBA" id="ARBA00012438"/>
    </source>
</evidence>
<dbReference type="InterPro" id="IPR036641">
    <property type="entry name" value="HPT_dom_sf"/>
</dbReference>
<evidence type="ECO:0000256" key="11">
    <source>
        <dbReference type="ARBA" id="ARBA00022840"/>
    </source>
</evidence>
<comment type="catalytic activity">
    <reaction evidence="1">
        <text>ATP + protein L-histidine = ADP + protein N-phospho-L-histidine.</text>
        <dbReference type="EC" id="2.7.13.3"/>
    </reaction>
</comment>
<dbReference type="Gene3D" id="1.10.287.130">
    <property type="match status" value="1"/>
</dbReference>
<evidence type="ECO:0000256" key="12">
    <source>
        <dbReference type="ARBA" id="ARBA00022989"/>
    </source>
</evidence>
<dbReference type="SUPFAM" id="SSF55874">
    <property type="entry name" value="ATPase domain of HSP90 chaperone/DNA topoisomerase II/histidine kinase"/>
    <property type="match status" value="1"/>
</dbReference>
<dbReference type="InterPro" id="IPR036097">
    <property type="entry name" value="HisK_dim/P_sf"/>
</dbReference>
<dbReference type="SMART" id="SM00448">
    <property type="entry name" value="REC"/>
    <property type="match status" value="1"/>
</dbReference>
<dbReference type="SUPFAM" id="SSF52172">
    <property type="entry name" value="CheY-like"/>
    <property type="match status" value="1"/>
</dbReference>
<dbReference type="GO" id="GO:0000155">
    <property type="term" value="F:phosphorelay sensor kinase activity"/>
    <property type="evidence" value="ECO:0007669"/>
    <property type="project" value="InterPro"/>
</dbReference>
<evidence type="ECO:0000256" key="14">
    <source>
        <dbReference type="ARBA" id="ARBA00023136"/>
    </source>
</evidence>
<comment type="subcellular location">
    <subcellularLocation>
        <location evidence="2">Cell membrane</location>
        <topology evidence="2">Multi-pass membrane protein</topology>
    </subcellularLocation>
</comment>
<dbReference type="Pfam" id="PF08495">
    <property type="entry name" value="FIST"/>
    <property type="match status" value="1"/>
</dbReference>
<feature type="region of interest" description="Disordered" evidence="19">
    <location>
        <begin position="990"/>
        <end position="1012"/>
    </location>
</feature>
<dbReference type="InterPro" id="IPR003661">
    <property type="entry name" value="HisK_dim/P_dom"/>
</dbReference>
<evidence type="ECO:0000313" key="23">
    <source>
        <dbReference type="EMBL" id="SFR75306.1"/>
    </source>
</evidence>
<dbReference type="AlphaFoldDB" id="A0A1I6J8K7"/>
<dbReference type="Proteomes" id="UP000214760">
    <property type="component" value="Unassembled WGS sequence"/>
</dbReference>
<dbReference type="Pfam" id="PF00512">
    <property type="entry name" value="HisKA"/>
    <property type="match status" value="1"/>
</dbReference>
<evidence type="ECO:0000256" key="7">
    <source>
        <dbReference type="ARBA" id="ARBA00022553"/>
    </source>
</evidence>
<dbReference type="PANTHER" id="PTHR45339:SF1">
    <property type="entry name" value="HYBRID SIGNAL TRANSDUCTION HISTIDINE KINASE J"/>
    <property type="match status" value="1"/>
</dbReference>
<dbReference type="EMBL" id="FOZC01000006">
    <property type="protein sequence ID" value="SFR75306.1"/>
    <property type="molecule type" value="Genomic_DNA"/>
</dbReference>
<dbReference type="InterPro" id="IPR019494">
    <property type="entry name" value="FIST_C"/>
</dbReference>
<dbReference type="PROSITE" id="PS50109">
    <property type="entry name" value="HIS_KIN"/>
    <property type="match status" value="1"/>
</dbReference>
<dbReference type="Pfam" id="PF00072">
    <property type="entry name" value="Response_reg"/>
    <property type="match status" value="1"/>
</dbReference>
<keyword evidence="12" id="KW-1133">Transmembrane helix</keyword>
<dbReference type="Gene3D" id="3.40.50.2300">
    <property type="match status" value="1"/>
</dbReference>
<evidence type="ECO:0000256" key="10">
    <source>
        <dbReference type="ARBA" id="ARBA00022777"/>
    </source>
</evidence>
<dbReference type="InterPro" id="IPR013702">
    <property type="entry name" value="FIST_domain_N"/>
</dbReference>
<dbReference type="SMART" id="SM00387">
    <property type="entry name" value="HATPase_c"/>
    <property type="match status" value="1"/>
</dbReference>
<comment type="function">
    <text evidence="15">May play the central regulatory role in sporulation. It may be an element of the effector pathway responsible for the activation of sporulation genes in response to nutritional stress. Spo0A may act in concert with spo0H (a sigma factor) to control the expression of some genes that are critical to the sporulation process.</text>
</comment>
<keyword evidence="10 23" id="KW-0808">Transferase</keyword>
<keyword evidence="13" id="KW-0902">Two-component regulatory system</keyword>
<gene>
    <name evidence="23" type="ORF">SAMN02910262_01298</name>
</gene>
<dbReference type="SMART" id="SM01204">
    <property type="entry name" value="FIST_C"/>
    <property type="match status" value="1"/>
</dbReference>
<dbReference type="Pfam" id="PF02518">
    <property type="entry name" value="HATPase_c"/>
    <property type="match status" value="1"/>
</dbReference>
<evidence type="ECO:0000256" key="3">
    <source>
        <dbReference type="ARBA" id="ARBA00006402"/>
    </source>
</evidence>
<reference evidence="23 24" key="1">
    <citation type="submission" date="2016-10" db="EMBL/GenBank/DDBJ databases">
        <authorList>
            <person name="de Groot N.N."/>
        </authorList>
    </citation>
    <scope>NUCLEOTIDE SEQUENCE [LARGE SCALE GENOMIC DNA]</scope>
    <source>
        <strain evidence="23 24">F</strain>
    </source>
</reference>
<dbReference type="InterPro" id="IPR008207">
    <property type="entry name" value="Sig_transdc_His_kin_Hpt_dom"/>
</dbReference>
<dbReference type="EC" id="2.7.13.3" evidence="4"/>
<name>A0A1I6J8K7_9FIRM</name>
<evidence type="ECO:0000256" key="18">
    <source>
        <dbReference type="PROSITE-ProRule" id="PRU00169"/>
    </source>
</evidence>
<dbReference type="InterPro" id="IPR005467">
    <property type="entry name" value="His_kinase_dom"/>
</dbReference>
<evidence type="ECO:0000256" key="5">
    <source>
        <dbReference type="ARBA" id="ARBA00018672"/>
    </source>
</evidence>
<evidence type="ECO:0000259" key="22">
    <source>
        <dbReference type="PROSITE" id="PS50894"/>
    </source>
</evidence>
<evidence type="ECO:0000256" key="6">
    <source>
        <dbReference type="ARBA" id="ARBA00022475"/>
    </source>
</evidence>
<keyword evidence="9" id="KW-0547">Nucleotide-binding</keyword>
<dbReference type="PRINTS" id="PR00344">
    <property type="entry name" value="BCTRLSENSOR"/>
</dbReference>
<dbReference type="SMART" id="SM00388">
    <property type="entry name" value="HisKA"/>
    <property type="match status" value="1"/>
</dbReference>
<keyword evidence="14" id="KW-0472">Membrane</keyword>
<dbReference type="InterPro" id="IPR036890">
    <property type="entry name" value="HATPase_C_sf"/>
</dbReference>
<organism evidence="23 24">
    <name type="scientific">[Clostridium] aminophilum</name>
    <dbReference type="NCBI Taxonomy" id="1526"/>
    <lineage>
        <taxon>Bacteria</taxon>
        <taxon>Bacillati</taxon>
        <taxon>Bacillota</taxon>
        <taxon>Clostridia</taxon>
        <taxon>Lachnospirales</taxon>
        <taxon>Lachnospiraceae</taxon>
    </lineage>
</organism>
<evidence type="ECO:0000256" key="16">
    <source>
        <dbReference type="ARBA" id="ARBA00074306"/>
    </source>
</evidence>
<dbReference type="GO" id="GO:0005886">
    <property type="term" value="C:plasma membrane"/>
    <property type="evidence" value="ECO:0007669"/>
    <property type="project" value="UniProtKB-SubCell"/>
</dbReference>
<evidence type="ECO:0000256" key="9">
    <source>
        <dbReference type="ARBA" id="ARBA00022741"/>
    </source>
</evidence>
<dbReference type="PROSITE" id="PS50894">
    <property type="entry name" value="HPT"/>
    <property type="match status" value="1"/>
</dbReference>
<dbReference type="SUPFAM" id="SSF47384">
    <property type="entry name" value="Homodimeric domain of signal transducing histidine kinase"/>
    <property type="match status" value="1"/>
</dbReference>
<evidence type="ECO:0000259" key="20">
    <source>
        <dbReference type="PROSITE" id="PS50109"/>
    </source>
</evidence>
<proteinExistence type="inferred from homology"/>
<feature type="domain" description="Histidine kinase" evidence="20">
    <location>
        <begin position="443"/>
        <end position="677"/>
    </location>
</feature>
<evidence type="ECO:0000256" key="13">
    <source>
        <dbReference type="ARBA" id="ARBA00023012"/>
    </source>
</evidence>
<dbReference type="GO" id="GO:0005524">
    <property type="term" value="F:ATP binding"/>
    <property type="evidence" value="ECO:0007669"/>
    <property type="project" value="UniProtKB-KW"/>
</dbReference>